<keyword evidence="3" id="KW-1185">Reference proteome</keyword>
<feature type="compositionally biased region" description="Basic and acidic residues" evidence="1">
    <location>
        <begin position="250"/>
        <end position="259"/>
    </location>
</feature>
<feature type="region of interest" description="Disordered" evidence="1">
    <location>
        <begin position="245"/>
        <end position="316"/>
    </location>
</feature>
<evidence type="ECO:0000256" key="1">
    <source>
        <dbReference type="SAM" id="MobiDB-lite"/>
    </source>
</evidence>
<feature type="region of interest" description="Disordered" evidence="1">
    <location>
        <begin position="34"/>
        <end position="94"/>
    </location>
</feature>
<feature type="compositionally biased region" description="Basic and acidic residues" evidence="1">
    <location>
        <begin position="52"/>
        <end position="66"/>
    </location>
</feature>
<comment type="caution">
    <text evidence="2">The sequence shown here is derived from an EMBL/GenBank/DDBJ whole genome shotgun (WGS) entry which is preliminary data.</text>
</comment>
<feature type="region of interest" description="Disordered" evidence="1">
    <location>
        <begin position="161"/>
        <end position="218"/>
    </location>
</feature>
<feature type="compositionally biased region" description="Polar residues" evidence="1">
    <location>
        <begin position="185"/>
        <end position="218"/>
    </location>
</feature>
<feature type="region of interest" description="Disordered" evidence="1">
    <location>
        <begin position="507"/>
        <end position="606"/>
    </location>
</feature>
<feature type="compositionally biased region" description="Polar residues" evidence="1">
    <location>
        <begin position="587"/>
        <end position="600"/>
    </location>
</feature>
<dbReference type="EMBL" id="QXFT01001015">
    <property type="protein sequence ID" value="KAE9331484.1"/>
    <property type="molecule type" value="Genomic_DNA"/>
</dbReference>
<feature type="compositionally biased region" description="Basic and acidic residues" evidence="1">
    <location>
        <begin position="507"/>
        <end position="523"/>
    </location>
</feature>
<proteinExistence type="predicted"/>
<dbReference type="Proteomes" id="UP000434957">
    <property type="component" value="Unassembled WGS sequence"/>
</dbReference>
<evidence type="ECO:0008006" key="4">
    <source>
        <dbReference type="Google" id="ProtNLM"/>
    </source>
</evidence>
<feature type="compositionally biased region" description="Basic and acidic residues" evidence="1">
    <location>
        <begin position="161"/>
        <end position="182"/>
    </location>
</feature>
<sequence length="734" mass="84210">MESLRFAYAAAQEKAELAIERAARVKEAAWARFNAEQSQREATEARQQATLDDNRREQTKLREEYQRLQATNTQMSEAQQTAQTEQRKQLEASEKLAERRVIAESEKRKEDEARAQYLLGVQRKLQEAEIRAKREELQRTHDENAAKTRAEHDAELLKLKEEHAQAQATHERAVAEREEKLRQLQADQEQLRAQASSQTQMSHLTGTPNPSRTSAELSTISTVIDPVLAKLERLTDAVYQMVQTNQRQAEPADSRDKTTRAQTSPRGSRTKSSTLASTSTSKRSSKTRATRSKKPDDDDWGSDSSSSSDSSQDELEGQFGIAAQTRNSDTGPGTRVVVQAMIPHDALEKFDERGPLDDRVNWWERFMYYATMAPWDEKTRIVQLRMRLPGSLKDWCAQLPNSTRSDWKKLSHVFKKEWCRSIGSKAERYYAMEIRDSETPRMFLYRLNRAAKKADIAFERPTTEREAHIRRFIKALSDTRLKTTLQGQRFDTLSELEETLKRVEALRQDERHEDRDYQQKERPAQNLQFGRFKPQPRRAEGRAFLAEGGSADSDAERHAHFTDETPSRYEEEFEVEQSHHALRAETSEPQPNPTTTSSGTEPKFSAAVTEEDIFRVAERLAWKPKVDAPPYGRGTLQREEFKCSECGSKRHNAENCWSKLICGRCHDEGHPTQYCRRQPCSKCGEYHRRGLCDMWAALKAVRETIRAGGSLEGIDPDIIRQLLDSSEPEAPLNH</sequence>
<feature type="compositionally biased region" description="Basic and acidic residues" evidence="1">
    <location>
        <begin position="85"/>
        <end position="94"/>
    </location>
</feature>
<gene>
    <name evidence="2" type="ORF">PR003_g14984</name>
</gene>
<evidence type="ECO:0000313" key="2">
    <source>
        <dbReference type="EMBL" id="KAE9331484.1"/>
    </source>
</evidence>
<feature type="compositionally biased region" description="Low complexity" evidence="1">
    <location>
        <begin position="270"/>
        <end position="282"/>
    </location>
</feature>
<feature type="compositionally biased region" description="Basic and acidic residues" evidence="1">
    <location>
        <begin position="554"/>
        <end position="586"/>
    </location>
</feature>
<feature type="compositionally biased region" description="Basic residues" evidence="1">
    <location>
        <begin position="283"/>
        <end position="292"/>
    </location>
</feature>
<evidence type="ECO:0000313" key="3">
    <source>
        <dbReference type="Proteomes" id="UP000434957"/>
    </source>
</evidence>
<feature type="compositionally biased region" description="Polar residues" evidence="1">
    <location>
        <begin position="68"/>
        <end position="84"/>
    </location>
</feature>
<name>A0A6A4FAG3_9STRA</name>
<accession>A0A6A4FAG3</accession>
<reference evidence="2 3" key="1">
    <citation type="submission" date="2018-08" db="EMBL/GenBank/DDBJ databases">
        <title>Genomic investigation of the strawberry pathogen Phytophthora fragariae indicates pathogenicity is determined by transcriptional variation in three key races.</title>
        <authorList>
            <person name="Adams T.M."/>
            <person name="Armitage A.D."/>
            <person name="Sobczyk M.K."/>
            <person name="Bates H.J."/>
            <person name="Dunwell J.M."/>
            <person name="Nellist C.F."/>
            <person name="Harrison R.J."/>
        </authorList>
    </citation>
    <scope>NUCLEOTIDE SEQUENCE [LARGE SCALE GENOMIC DNA]</scope>
    <source>
        <strain evidence="2 3">SCRP333</strain>
    </source>
</reference>
<protein>
    <recommendedName>
        <fullName evidence="4">Retrotransposon gag domain-containing protein</fullName>
    </recommendedName>
</protein>
<dbReference type="AlphaFoldDB" id="A0A6A4FAG3"/>
<organism evidence="2 3">
    <name type="scientific">Phytophthora rubi</name>
    <dbReference type="NCBI Taxonomy" id="129364"/>
    <lineage>
        <taxon>Eukaryota</taxon>
        <taxon>Sar</taxon>
        <taxon>Stramenopiles</taxon>
        <taxon>Oomycota</taxon>
        <taxon>Peronosporomycetes</taxon>
        <taxon>Peronosporales</taxon>
        <taxon>Peronosporaceae</taxon>
        <taxon>Phytophthora</taxon>
    </lineage>
</organism>